<dbReference type="RefSeq" id="XP_016984162.2">
    <property type="nucleotide sequence ID" value="XM_017128673.2"/>
</dbReference>
<dbReference type="GO" id="GO:0046872">
    <property type="term" value="F:metal ion binding"/>
    <property type="evidence" value="ECO:0007669"/>
    <property type="project" value="UniProtKB-KW"/>
</dbReference>
<keyword evidence="5" id="KW-0479">Metal-binding</keyword>
<organism evidence="10">
    <name type="scientific">Drosophila rhopaloa</name>
    <name type="common">Fruit fly</name>
    <dbReference type="NCBI Taxonomy" id="1041015"/>
    <lineage>
        <taxon>Eukaryota</taxon>
        <taxon>Metazoa</taxon>
        <taxon>Ecdysozoa</taxon>
        <taxon>Arthropoda</taxon>
        <taxon>Hexapoda</taxon>
        <taxon>Insecta</taxon>
        <taxon>Pterygota</taxon>
        <taxon>Neoptera</taxon>
        <taxon>Endopterygota</taxon>
        <taxon>Diptera</taxon>
        <taxon>Brachycera</taxon>
        <taxon>Muscomorpha</taxon>
        <taxon>Ephydroidea</taxon>
        <taxon>Drosophilidae</taxon>
        <taxon>Drosophila</taxon>
        <taxon>Sophophora</taxon>
    </lineage>
</organism>
<evidence type="ECO:0000256" key="6">
    <source>
        <dbReference type="ARBA" id="ARBA00022737"/>
    </source>
</evidence>
<dbReference type="GO" id="GO:0035303">
    <property type="term" value="P:regulation of dephosphorylation"/>
    <property type="evidence" value="ECO:0007669"/>
    <property type="project" value="InterPro"/>
</dbReference>
<evidence type="ECO:0000256" key="1">
    <source>
        <dbReference type="ARBA" id="ARBA00004123"/>
    </source>
</evidence>
<evidence type="ECO:0000256" key="7">
    <source>
        <dbReference type="ARBA" id="ARBA00022837"/>
    </source>
</evidence>
<dbReference type="PROSITE" id="PS00018">
    <property type="entry name" value="EF_HAND_1"/>
    <property type="match status" value="1"/>
</dbReference>
<sequence>MEVESNLQVSSEAFDENVSLKQCNAKDHPSYKQIPKFFDPPPKPDDKIRQPLCKNAHSIYLQSKADQLLNTDELNEMWKILEKYATETTKSSQQLIGFDDFLKVVSEVDDKCKKIMTVELFFELLATSNCADMVEIISIYNYVMRRVLLIQGLIGLSLYDEIGQGYLNESDLECYITDIIPSLAQVSNHLQPSFERFYVCTVVKKVFFFLDHLHTRRIRIKDIVSSGLLSQLLELRDSAKSNDVEVNETGNWFSMPAVLEVYENYLNLDRDHDGMLSKKELSRYGSGSLTPIFLDRAFEVCRTYNGEMDYKTFLDFYFAMEYRKTLSAMHYIFRILDINQQGYLTAQTLRYFFDGIEEGIKAVKTVKVNFQDLKDEIFDMVRPKDPMKITLRDLINSGQGETVFSILIEFDKFLAYENREQNLQNV</sequence>
<evidence type="ECO:0000256" key="4">
    <source>
        <dbReference type="ARBA" id="ARBA00022490"/>
    </source>
</evidence>
<dbReference type="Gene3D" id="1.10.238.10">
    <property type="entry name" value="EF-hand"/>
    <property type="match status" value="1"/>
</dbReference>
<dbReference type="InterPro" id="IPR018247">
    <property type="entry name" value="EF_Hand_1_Ca_BS"/>
</dbReference>
<dbReference type="SUPFAM" id="SSF47473">
    <property type="entry name" value="EF-hand"/>
    <property type="match status" value="1"/>
</dbReference>
<dbReference type="PANTHER" id="PTHR12085">
    <property type="entry name" value="SERINE/THREONINE-PROTEIN PHOSPHATASE 2A REGULATORY SUBUNIT B'' SUBUNIT GAMMA"/>
    <property type="match status" value="1"/>
</dbReference>
<name>A0A6P4F166_DRORH</name>
<feature type="domain" description="PP2A regulatory subunit B'' EF-hand" evidence="9">
    <location>
        <begin position="162"/>
        <end position="235"/>
    </location>
</feature>
<dbReference type="GO" id="GO:0005634">
    <property type="term" value="C:nucleus"/>
    <property type="evidence" value="ECO:0007669"/>
    <property type="project" value="UniProtKB-SubCell"/>
</dbReference>
<accession>A0A6P4F166</accession>
<comment type="subcellular location">
    <subcellularLocation>
        <location evidence="2">Cytoplasm</location>
    </subcellularLocation>
    <subcellularLocation>
        <location evidence="1">Nucleus</location>
    </subcellularLocation>
</comment>
<proteinExistence type="predicted"/>
<dbReference type="OrthoDB" id="10265007at2759"/>
<dbReference type="Pfam" id="PF17958">
    <property type="entry name" value="EF-hand_13"/>
    <property type="match status" value="1"/>
</dbReference>
<keyword evidence="6" id="KW-0677">Repeat</keyword>
<dbReference type="RefSeq" id="XP_016984162.1">
    <property type="nucleotide sequence ID" value="XM_017128673.1"/>
</dbReference>
<reference evidence="10" key="1">
    <citation type="submission" date="2025-08" db="UniProtKB">
        <authorList>
            <consortium name="RefSeq"/>
        </authorList>
    </citation>
    <scope>IDENTIFICATION</scope>
</reference>
<evidence type="ECO:0000256" key="2">
    <source>
        <dbReference type="ARBA" id="ARBA00004496"/>
    </source>
</evidence>
<dbReference type="GO" id="GO:0030865">
    <property type="term" value="P:cortical cytoskeleton organization"/>
    <property type="evidence" value="ECO:0007669"/>
    <property type="project" value="TreeGrafter"/>
</dbReference>
<dbReference type="GO" id="GO:0005737">
    <property type="term" value="C:cytoplasm"/>
    <property type="evidence" value="ECO:0007669"/>
    <property type="project" value="UniProtKB-SubCell"/>
</dbReference>
<keyword evidence="8" id="KW-0539">Nucleus</keyword>
<dbReference type="InterPro" id="IPR039865">
    <property type="entry name" value="PPP2R3C"/>
</dbReference>
<protein>
    <recommendedName>
        <fullName evidence="3">Serine/threonine-protein phosphatase 2A regulatory subunit B'' subunit gamma</fullName>
    </recommendedName>
</protein>
<keyword evidence="4" id="KW-0963">Cytoplasm</keyword>
<dbReference type="GeneID" id="108048166"/>
<dbReference type="CDD" id="cd21505">
    <property type="entry name" value="PPP2R3C"/>
    <property type="match status" value="1"/>
</dbReference>
<evidence type="ECO:0000256" key="3">
    <source>
        <dbReference type="ARBA" id="ARBA00022320"/>
    </source>
</evidence>
<dbReference type="PANTHER" id="PTHR12085:SF3">
    <property type="entry name" value="SERINE_THREONINE-PROTEIN PHOSPHATASE 2A REGULATORY SUBUNIT B'' SUBUNIT GAMMA"/>
    <property type="match status" value="1"/>
</dbReference>
<evidence type="ECO:0000313" key="10">
    <source>
        <dbReference type="RefSeq" id="XP_016984162.1"/>
    </source>
</evidence>
<dbReference type="Gene3D" id="1.10.238.220">
    <property type="match status" value="1"/>
</dbReference>
<gene>
    <name evidence="10" type="primary">LOC108048166</name>
</gene>
<dbReference type="GO" id="GO:0005813">
    <property type="term" value="C:centrosome"/>
    <property type="evidence" value="ECO:0007669"/>
    <property type="project" value="TreeGrafter"/>
</dbReference>
<evidence type="ECO:0000259" key="9">
    <source>
        <dbReference type="Pfam" id="PF17958"/>
    </source>
</evidence>
<evidence type="ECO:0000256" key="8">
    <source>
        <dbReference type="ARBA" id="ARBA00023242"/>
    </source>
</evidence>
<dbReference type="GO" id="GO:0005819">
    <property type="term" value="C:spindle"/>
    <property type="evidence" value="ECO:0007669"/>
    <property type="project" value="TreeGrafter"/>
</dbReference>
<dbReference type="InterPro" id="IPR041534">
    <property type="entry name" value="EF-hand_13"/>
</dbReference>
<dbReference type="AlphaFoldDB" id="A0A6P4F166"/>
<keyword evidence="7" id="KW-0106">Calcium</keyword>
<dbReference type="InterPro" id="IPR011992">
    <property type="entry name" value="EF-hand-dom_pair"/>
</dbReference>
<evidence type="ECO:0000256" key="5">
    <source>
        <dbReference type="ARBA" id="ARBA00022723"/>
    </source>
</evidence>
<dbReference type="GO" id="GO:0000226">
    <property type="term" value="P:microtubule cytoskeleton organization"/>
    <property type="evidence" value="ECO:0007669"/>
    <property type="project" value="TreeGrafter"/>
</dbReference>